<dbReference type="InterPro" id="IPR007504">
    <property type="entry name" value="H/ACA_rnp_Gar1/Naf1"/>
</dbReference>
<dbReference type="STRING" id="867904.Metho_1279"/>
<dbReference type="EMBL" id="CP003362">
    <property type="protein sequence ID" value="AGB49502.1"/>
    <property type="molecule type" value="Genomic_DNA"/>
</dbReference>
<proteinExistence type="predicted"/>
<dbReference type="Gene3D" id="2.40.10.230">
    <property type="entry name" value="Probable tRNA pseudouridine synthase domain"/>
    <property type="match status" value="1"/>
</dbReference>
<dbReference type="GO" id="GO:0001522">
    <property type="term" value="P:pseudouridine synthesis"/>
    <property type="evidence" value="ECO:0007669"/>
    <property type="project" value="InterPro"/>
</dbReference>
<gene>
    <name evidence="1" type="ordered locus">Metho_1279</name>
</gene>
<dbReference type="InterPro" id="IPR038664">
    <property type="entry name" value="Gar1/Naf1_Cbf5-bd_sf"/>
</dbReference>
<keyword evidence="2" id="KW-1185">Reference proteome</keyword>
<dbReference type="KEGG" id="mhz:Metho_1279"/>
<name>L0KVN7_METHD</name>
<dbReference type="AlphaFoldDB" id="L0KVN7"/>
<evidence type="ECO:0000313" key="2">
    <source>
        <dbReference type="Proteomes" id="UP000010866"/>
    </source>
</evidence>
<dbReference type="Proteomes" id="UP000010866">
    <property type="component" value="Chromosome"/>
</dbReference>
<accession>L0KVN7</accession>
<protein>
    <submittedName>
        <fullName evidence="1">RNA-binding protein involved in rRNA processing</fullName>
    </submittedName>
</protein>
<organism evidence="1 2">
    <name type="scientific">Methanomethylovorans hollandica (strain DSM 15978 / NBRC 107637 / DMS1)</name>
    <dbReference type="NCBI Taxonomy" id="867904"/>
    <lineage>
        <taxon>Archaea</taxon>
        <taxon>Methanobacteriati</taxon>
        <taxon>Methanobacteriota</taxon>
        <taxon>Stenosarchaea group</taxon>
        <taxon>Methanomicrobia</taxon>
        <taxon>Methanosarcinales</taxon>
        <taxon>Methanosarcinaceae</taxon>
        <taxon>Methanomethylovorans</taxon>
    </lineage>
</organism>
<dbReference type="Pfam" id="PF04410">
    <property type="entry name" value="Gar1"/>
    <property type="match status" value="1"/>
</dbReference>
<evidence type="ECO:0000313" key="1">
    <source>
        <dbReference type="EMBL" id="AGB49502.1"/>
    </source>
</evidence>
<reference evidence="2" key="1">
    <citation type="submission" date="2012-02" db="EMBL/GenBank/DDBJ databases">
        <title>Complete sequence of chromosome of Methanomethylovorans hollandica DSM 15978.</title>
        <authorList>
            <person name="Lucas S."/>
            <person name="Copeland A."/>
            <person name="Lapidus A."/>
            <person name="Glavina del Rio T."/>
            <person name="Dalin E."/>
            <person name="Tice H."/>
            <person name="Bruce D."/>
            <person name="Goodwin L."/>
            <person name="Pitluck S."/>
            <person name="Peters L."/>
            <person name="Mikhailova N."/>
            <person name="Held B."/>
            <person name="Kyrpides N."/>
            <person name="Mavromatis K."/>
            <person name="Ivanova N."/>
            <person name="Brettin T."/>
            <person name="Detter J.C."/>
            <person name="Han C."/>
            <person name="Larimer F."/>
            <person name="Land M."/>
            <person name="Hauser L."/>
            <person name="Markowitz V."/>
            <person name="Cheng J.-F."/>
            <person name="Hugenholtz P."/>
            <person name="Woyke T."/>
            <person name="Wu D."/>
            <person name="Spring S."/>
            <person name="Schroeder M."/>
            <person name="Brambilla E."/>
            <person name="Klenk H.-P."/>
            <person name="Eisen J.A."/>
        </authorList>
    </citation>
    <scope>NUCLEOTIDE SEQUENCE [LARGE SCALE GENOMIC DNA]</scope>
    <source>
        <strain evidence="2">DSM 15978 / NBRC 107637 / DMS1</strain>
    </source>
</reference>
<dbReference type="InterPro" id="IPR009000">
    <property type="entry name" value="Transl_B-barrel_sf"/>
</dbReference>
<dbReference type="SUPFAM" id="SSF50447">
    <property type="entry name" value="Translation proteins"/>
    <property type="match status" value="1"/>
</dbReference>
<sequence length="86" mass="9804">MRDMKRLGTVLHAFGNGTLIIQGDDKAPKGEKPHVNSSVMDKTVKRIGKVTNYFGPVANPYYTVKLDRKVNTLEARHYLNERLYVQ</sequence>
<dbReference type="HOGENOM" id="CLU_165884_3_0_2"/>
<dbReference type="GO" id="GO:0042254">
    <property type="term" value="P:ribosome biogenesis"/>
    <property type="evidence" value="ECO:0007669"/>
    <property type="project" value="InterPro"/>
</dbReference>